<dbReference type="InterPro" id="IPR050445">
    <property type="entry name" value="Bact_polysacc_biosynth/exp"/>
</dbReference>
<evidence type="ECO:0000256" key="2">
    <source>
        <dbReference type="SAM" id="Phobius"/>
    </source>
</evidence>
<keyword evidence="2" id="KW-0472">Membrane</keyword>
<dbReference type="RefSeq" id="WP_093011878.1">
    <property type="nucleotide sequence ID" value="NZ_FOXV01000007.1"/>
</dbReference>
<evidence type="ECO:0000256" key="1">
    <source>
        <dbReference type="SAM" id="Coils"/>
    </source>
</evidence>
<keyword evidence="2" id="KW-0812">Transmembrane</keyword>
<dbReference type="PANTHER" id="PTHR32309:SF13">
    <property type="entry name" value="FERRIC ENTEROBACTIN TRANSPORT PROTEIN FEPE"/>
    <property type="match status" value="1"/>
</dbReference>
<organism evidence="3 4">
    <name type="scientific">Roseivivax halotolerans</name>
    <dbReference type="NCBI Taxonomy" id="93684"/>
    <lineage>
        <taxon>Bacteria</taxon>
        <taxon>Pseudomonadati</taxon>
        <taxon>Pseudomonadota</taxon>
        <taxon>Alphaproteobacteria</taxon>
        <taxon>Rhodobacterales</taxon>
        <taxon>Roseobacteraceae</taxon>
        <taxon>Roseivivax</taxon>
    </lineage>
</organism>
<reference evidence="4" key="1">
    <citation type="submission" date="2016-10" db="EMBL/GenBank/DDBJ databases">
        <authorList>
            <person name="Varghese N."/>
            <person name="Submissions S."/>
        </authorList>
    </citation>
    <scope>NUCLEOTIDE SEQUENCE [LARGE SCALE GENOMIC DNA]</scope>
    <source>
        <strain evidence="4">JCM 10271</strain>
    </source>
</reference>
<dbReference type="GO" id="GO:0005886">
    <property type="term" value="C:plasma membrane"/>
    <property type="evidence" value="ECO:0007669"/>
    <property type="project" value="TreeGrafter"/>
</dbReference>
<dbReference type="AlphaFoldDB" id="A0A1I5YWY8"/>
<dbReference type="GO" id="GO:0004713">
    <property type="term" value="F:protein tyrosine kinase activity"/>
    <property type="evidence" value="ECO:0007669"/>
    <property type="project" value="TreeGrafter"/>
</dbReference>
<evidence type="ECO:0000313" key="4">
    <source>
        <dbReference type="Proteomes" id="UP000243106"/>
    </source>
</evidence>
<dbReference type="STRING" id="93684.SAMN05421853_10716"/>
<keyword evidence="1" id="KW-0175">Coiled coil</keyword>
<proteinExistence type="predicted"/>
<feature type="transmembrane region" description="Helical" evidence="2">
    <location>
        <begin position="50"/>
        <end position="73"/>
    </location>
</feature>
<dbReference type="PANTHER" id="PTHR32309">
    <property type="entry name" value="TYROSINE-PROTEIN KINASE"/>
    <property type="match status" value="1"/>
</dbReference>
<dbReference type="EMBL" id="FOXV01000007">
    <property type="protein sequence ID" value="SFQ48781.1"/>
    <property type="molecule type" value="Genomic_DNA"/>
</dbReference>
<keyword evidence="4" id="KW-1185">Reference proteome</keyword>
<feature type="coiled-coil region" evidence="1">
    <location>
        <begin position="232"/>
        <end position="289"/>
    </location>
</feature>
<keyword evidence="2" id="KW-1133">Transmembrane helix</keyword>
<evidence type="ECO:0000313" key="3">
    <source>
        <dbReference type="EMBL" id="SFQ48781.1"/>
    </source>
</evidence>
<sequence>MSALSDISLTPRHEGRAALFARLRESESEGVPAPRIMSPKTSTPRRFPRMAALGLSAALMIALPVLLASSYLWNRAAPRFLSETGFSVRTEEANSAVELLGGMADLSTASSSDTDILHDFITSPDLVARVDKALDLRRLWAGPGADWSDPDSDPVFAFAGPGDIETLTRYWNRRVRVDRLAGTGLLSLTVEAFSPAEAQAVANAIVAESSDLINRLSALAREDRIGQARAERDRAKAQLVAARVALTRFRNETQIVDPVTALAVRMGVMTSLQEQLADALIEVDLLRQSAPDARFRIEAAQGRVAVIAARISEEQARLGAGANGLGTDPAFADLMGMFETLATDLRFAEENYTLARANLEAALAEADRRDRYLALHIAPTLPEAALRPARWETLALIASGLGLIWSLLAMVVAALRDRR</sequence>
<gene>
    <name evidence="3" type="ORF">SAMN05421853_10716</name>
</gene>
<name>A0A1I5YWY8_9RHOB</name>
<protein>
    <submittedName>
        <fullName evidence="3">Capsular polysaccharide transport system permease protein</fullName>
    </submittedName>
</protein>
<accession>A0A1I5YWY8</accession>
<dbReference type="Proteomes" id="UP000243106">
    <property type="component" value="Unassembled WGS sequence"/>
</dbReference>
<feature type="transmembrane region" description="Helical" evidence="2">
    <location>
        <begin position="394"/>
        <end position="415"/>
    </location>
</feature>